<keyword evidence="4" id="KW-1185">Reference proteome</keyword>
<dbReference type="AlphaFoldDB" id="A0A285LTI4"/>
<feature type="transmembrane region" description="Helical" evidence="1">
    <location>
        <begin position="265"/>
        <end position="283"/>
    </location>
</feature>
<keyword evidence="1" id="KW-0812">Transmembrane</keyword>
<accession>A0A285LTI4</accession>
<evidence type="ECO:0000256" key="1">
    <source>
        <dbReference type="SAM" id="Phobius"/>
    </source>
</evidence>
<dbReference type="RefSeq" id="WP_097247146.1">
    <property type="nucleotide sequence ID" value="NZ_OBEG01000005.1"/>
</dbReference>
<dbReference type="Pfam" id="PF09925">
    <property type="entry name" value="DUF2157"/>
    <property type="match status" value="1"/>
</dbReference>
<keyword evidence="1" id="KW-0472">Membrane</keyword>
<evidence type="ECO:0000313" key="3">
    <source>
        <dbReference type="EMBL" id="SNY88219.1"/>
    </source>
</evidence>
<evidence type="ECO:0000313" key="4">
    <source>
        <dbReference type="Proteomes" id="UP000219565"/>
    </source>
</evidence>
<evidence type="ECO:0000259" key="2">
    <source>
        <dbReference type="Pfam" id="PF09925"/>
    </source>
</evidence>
<feature type="transmembrane region" description="Helical" evidence="1">
    <location>
        <begin position="193"/>
        <end position="211"/>
    </location>
</feature>
<proteinExistence type="predicted"/>
<protein>
    <submittedName>
        <fullName evidence="3">Predicted membrane protein</fullName>
    </submittedName>
</protein>
<feature type="transmembrane region" description="Helical" evidence="1">
    <location>
        <begin position="77"/>
        <end position="99"/>
    </location>
</feature>
<feature type="transmembrane region" description="Helical" evidence="1">
    <location>
        <begin position="50"/>
        <end position="71"/>
    </location>
</feature>
<feature type="domain" description="DUF2157" evidence="2">
    <location>
        <begin position="13"/>
        <end position="127"/>
    </location>
</feature>
<reference evidence="3 4" key="1">
    <citation type="submission" date="2017-09" db="EMBL/GenBank/DDBJ databases">
        <authorList>
            <person name="Ehlers B."/>
            <person name="Leendertz F.H."/>
        </authorList>
    </citation>
    <scope>NUCLEOTIDE SEQUENCE [LARGE SCALE GENOMIC DNA]</scope>
    <source>
        <strain evidence="3 4">DSM 45537</strain>
    </source>
</reference>
<feature type="transmembrane region" description="Helical" evidence="1">
    <location>
        <begin position="111"/>
        <end position="131"/>
    </location>
</feature>
<dbReference type="Proteomes" id="UP000219565">
    <property type="component" value="Unassembled WGS sequence"/>
</dbReference>
<keyword evidence="1" id="KW-1133">Transmembrane helix</keyword>
<feature type="transmembrane region" description="Helical" evidence="1">
    <location>
        <begin position="241"/>
        <end position="258"/>
    </location>
</feature>
<feature type="transmembrane region" description="Helical" evidence="1">
    <location>
        <begin position="143"/>
        <end position="162"/>
    </location>
</feature>
<sequence length="318" mass="31547">MSYEQRVGAALRRLVDGGVLSAEQRDAVLAAVAAEEDAARPSGGKLLAEVAAYAGAGLLLGGVVLFIGAAWDDLARVGRVAALAVVAIGLALGGVALAGRSALFRAPTPTARVRLAAVLFASSAAAVTGAVGSGIDDSGSDEAWVLALSAGLVVSVVGYLALPSVVGMLACAAFSAPVVVGVLGELLDVDDFWVGLGLFALGLAWLLLTAMGAFVEAWAGYLLGIAIALLGAHLIDFGRELWSAVLTALVAFLCFALYPTRRSAVLMIGGAGAVALAIADAVTELSGGLGAAGFVLIVGAVLLAAGAIALTRSPRKSG</sequence>
<feature type="transmembrane region" description="Helical" evidence="1">
    <location>
        <begin position="169"/>
        <end position="187"/>
    </location>
</feature>
<dbReference type="EMBL" id="OBEG01000005">
    <property type="protein sequence ID" value="SNY88219.1"/>
    <property type="molecule type" value="Genomic_DNA"/>
</dbReference>
<organism evidence="3 4">
    <name type="scientific">Nocardia amikacinitolerans</name>
    <dbReference type="NCBI Taxonomy" id="756689"/>
    <lineage>
        <taxon>Bacteria</taxon>
        <taxon>Bacillati</taxon>
        <taxon>Actinomycetota</taxon>
        <taxon>Actinomycetes</taxon>
        <taxon>Mycobacteriales</taxon>
        <taxon>Nocardiaceae</taxon>
        <taxon>Nocardia</taxon>
    </lineage>
</organism>
<gene>
    <name evidence="3" type="ORF">SAMN04244553_5183</name>
</gene>
<name>A0A285LTI4_9NOCA</name>
<dbReference type="InterPro" id="IPR018677">
    <property type="entry name" value="DUF2157"/>
</dbReference>
<feature type="transmembrane region" description="Helical" evidence="1">
    <location>
        <begin position="289"/>
        <end position="310"/>
    </location>
</feature>
<feature type="transmembrane region" description="Helical" evidence="1">
    <location>
        <begin position="218"/>
        <end position="235"/>
    </location>
</feature>